<dbReference type="GO" id="GO:0005886">
    <property type="term" value="C:plasma membrane"/>
    <property type="evidence" value="ECO:0007669"/>
    <property type="project" value="TreeGrafter"/>
</dbReference>
<evidence type="ECO:0000256" key="5">
    <source>
        <dbReference type="ARBA" id="ARBA00022989"/>
    </source>
</evidence>
<keyword evidence="4 7" id="KW-0812">Transmembrane</keyword>
<dbReference type="InterPro" id="IPR050256">
    <property type="entry name" value="Glycosyltransferase_2"/>
</dbReference>
<keyword evidence="5 7" id="KW-1133">Transmembrane helix</keyword>
<evidence type="ECO:0000256" key="3">
    <source>
        <dbReference type="ARBA" id="ARBA00022679"/>
    </source>
</evidence>
<evidence type="ECO:0000313" key="9">
    <source>
        <dbReference type="EMBL" id="MBW4710817.1"/>
    </source>
</evidence>
<dbReference type="RefSeq" id="WP_219508058.1">
    <property type="nucleotide sequence ID" value="NZ_JAHXDN010000011.1"/>
</dbReference>
<accession>A0A9X1K5F4</accession>
<dbReference type="CDD" id="cd04187">
    <property type="entry name" value="DPM1_like_bac"/>
    <property type="match status" value="1"/>
</dbReference>
<feature type="transmembrane region" description="Helical" evidence="7">
    <location>
        <begin position="225"/>
        <end position="248"/>
    </location>
</feature>
<sequence length="309" mass="35240">MKLSVVATLYQSENYISEFCRRATKSARSLSDDDYEIVLVNDGSPDNSLHVAVEITEKDPHIVVVDLSRNFGHHKAMMTGLSYAQGDQVFLVDSDLEEDPELVETFSKQMRDEGCDVVYGVQQRRKGNWFERWSGRWFYSLFKTLTGLTLPENVVTARLMSRRYVDALLSHREREVFMAGLWHITGFDQRPHAIKKHSTSTTTYTLRKKMSVLVNSVTSFSNAPLVGIFYIGLSISTLALCYIVYLVVYRVFLATPLSGWTSVMASIWLIGGMIISFIGIVGIYLSKIFSETKQRPYTIIRQVYGHRQN</sequence>
<reference evidence="9" key="1">
    <citation type="submission" date="2021-07" db="EMBL/GenBank/DDBJ databases">
        <title>Roseobacter insulae sp. nov., isolated from a tidal flat.</title>
        <authorList>
            <person name="Park S."/>
            <person name="Yoon J.-H."/>
        </authorList>
    </citation>
    <scope>NUCLEOTIDE SEQUENCE</scope>
    <source>
        <strain evidence="9">YSTF-M11</strain>
    </source>
</reference>
<feature type="transmembrane region" description="Helical" evidence="7">
    <location>
        <begin position="260"/>
        <end position="285"/>
    </location>
</feature>
<keyword evidence="10" id="KW-1185">Reference proteome</keyword>
<gene>
    <name evidence="9" type="ORF">KX928_23750</name>
</gene>
<protein>
    <submittedName>
        <fullName evidence="9">Glycosyltransferase family 2 protein</fullName>
    </submittedName>
</protein>
<dbReference type="GO" id="GO:0016757">
    <property type="term" value="F:glycosyltransferase activity"/>
    <property type="evidence" value="ECO:0007669"/>
    <property type="project" value="UniProtKB-KW"/>
</dbReference>
<name>A0A9X1K5F4_9RHOB</name>
<dbReference type="Pfam" id="PF00535">
    <property type="entry name" value="Glycos_transf_2"/>
    <property type="match status" value="1"/>
</dbReference>
<dbReference type="InterPro" id="IPR001173">
    <property type="entry name" value="Glyco_trans_2-like"/>
</dbReference>
<proteinExistence type="predicted"/>
<dbReference type="PANTHER" id="PTHR48090:SF1">
    <property type="entry name" value="PROPHAGE BACTOPRENOL GLUCOSYL TRANSFERASE HOMOLOG"/>
    <property type="match status" value="1"/>
</dbReference>
<dbReference type="AlphaFoldDB" id="A0A9X1K5F4"/>
<feature type="domain" description="Glycosyltransferase 2-like" evidence="8">
    <location>
        <begin position="4"/>
        <end position="167"/>
    </location>
</feature>
<evidence type="ECO:0000256" key="2">
    <source>
        <dbReference type="ARBA" id="ARBA00022676"/>
    </source>
</evidence>
<evidence type="ECO:0000256" key="1">
    <source>
        <dbReference type="ARBA" id="ARBA00004141"/>
    </source>
</evidence>
<dbReference type="Proteomes" id="UP001138661">
    <property type="component" value="Unassembled WGS sequence"/>
</dbReference>
<evidence type="ECO:0000256" key="6">
    <source>
        <dbReference type="ARBA" id="ARBA00023136"/>
    </source>
</evidence>
<keyword evidence="2" id="KW-0328">Glycosyltransferase</keyword>
<comment type="subcellular location">
    <subcellularLocation>
        <location evidence="1">Membrane</location>
        <topology evidence="1">Multi-pass membrane protein</topology>
    </subcellularLocation>
</comment>
<evidence type="ECO:0000313" key="10">
    <source>
        <dbReference type="Proteomes" id="UP001138661"/>
    </source>
</evidence>
<evidence type="ECO:0000259" key="8">
    <source>
        <dbReference type="Pfam" id="PF00535"/>
    </source>
</evidence>
<evidence type="ECO:0000256" key="4">
    <source>
        <dbReference type="ARBA" id="ARBA00022692"/>
    </source>
</evidence>
<dbReference type="PANTHER" id="PTHR48090">
    <property type="entry name" value="UNDECAPRENYL-PHOSPHATE 4-DEOXY-4-FORMAMIDO-L-ARABINOSE TRANSFERASE-RELATED"/>
    <property type="match status" value="1"/>
</dbReference>
<keyword evidence="3" id="KW-0808">Transferase</keyword>
<evidence type="ECO:0000256" key="7">
    <source>
        <dbReference type="SAM" id="Phobius"/>
    </source>
</evidence>
<organism evidence="9 10">
    <name type="scientific">Roseobacter insulae</name>
    <dbReference type="NCBI Taxonomy" id="2859783"/>
    <lineage>
        <taxon>Bacteria</taxon>
        <taxon>Pseudomonadati</taxon>
        <taxon>Pseudomonadota</taxon>
        <taxon>Alphaproteobacteria</taxon>
        <taxon>Rhodobacterales</taxon>
        <taxon>Roseobacteraceae</taxon>
        <taxon>Roseobacter</taxon>
    </lineage>
</organism>
<dbReference type="EMBL" id="JAHXDN010000011">
    <property type="protein sequence ID" value="MBW4710817.1"/>
    <property type="molecule type" value="Genomic_DNA"/>
</dbReference>
<comment type="caution">
    <text evidence="9">The sequence shown here is derived from an EMBL/GenBank/DDBJ whole genome shotgun (WGS) entry which is preliminary data.</text>
</comment>
<keyword evidence="6 7" id="KW-0472">Membrane</keyword>